<keyword evidence="3 11" id="KW-0686">Riboflavin biosynthesis</keyword>
<keyword evidence="4 11" id="KW-0479">Metal-binding</keyword>
<feature type="binding site" evidence="11">
    <location>
        <position position="57"/>
    </location>
    <ligand>
        <name>Zn(2+)</name>
        <dbReference type="ChEBI" id="CHEBI:29105"/>
        <note>catalytic</note>
    </ligand>
</feature>
<evidence type="ECO:0000313" key="13">
    <source>
        <dbReference type="EMBL" id="BCX81675.1"/>
    </source>
</evidence>
<feature type="binding site" evidence="11">
    <location>
        <position position="157"/>
    </location>
    <ligand>
        <name>GTP</name>
        <dbReference type="ChEBI" id="CHEBI:37565"/>
    </ligand>
</feature>
<dbReference type="InterPro" id="IPR032677">
    <property type="entry name" value="GTP_cyclohydro_II"/>
</dbReference>
<comment type="similarity">
    <text evidence="11">Belongs to the GTP cyclohydrolase II family.</text>
</comment>
<dbReference type="Pfam" id="PF00925">
    <property type="entry name" value="GTP_cyclohydro2"/>
    <property type="match status" value="1"/>
</dbReference>
<gene>
    <name evidence="11" type="primary">ribA</name>
    <name evidence="13" type="ORF">MIT9_P1253</name>
</gene>
<dbReference type="HAMAP" id="MF_00179">
    <property type="entry name" value="RibA"/>
    <property type="match status" value="1"/>
</dbReference>
<dbReference type="NCBIfam" id="TIGR00505">
    <property type="entry name" value="ribA"/>
    <property type="match status" value="1"/>
</dbReference>
<evidence type="ECO:0000259" key="12">
    <source>
        <dbReference type="Pfam" id="PF00925"/>
    </source>
</evidence>
<feature type="binding site" evidence="11">
    <location>
        <position position="73"/>
    </location>
    <ligand>
        <name>GTP</name>
        <dbReference type="ChEBI" id="CHEBI:37565"/>
    </ligand>
</feature>
<dbReference type="GO" id="GO:0003935">
    <property type="term" value="F:GTP cyclohydrolase II activity"/>
    <property type="evidence" value="ECO:0007669"/>
    <property type="project" value="UniProtKB-UniRule"/>
</dbReference>
<dbReference type="NCBIfam" id="NF001591">
    <property type="entry name" value="PRK00393.1"/>
    <property type="match status" value="1"/>
</dbReference>
<evidence type="ECO:0000256" key="3">
    <source>
        <dbReference type="ARBA" id="ARBA00022619"/>
    </source>
</evidence>
<feature type="binding site" evidence="11">
    <location>
        <position position="68"/>
    </location>
    <ligand>
        <name>Zn(2+)</name>
        <dbReference type="ChEBI" id="CHEBI:29105"/>
        <note>catalytic</note>
    </ligand>
</feature>
<feature type="active site" description="Nucleophile" evidence="11">
    <location>
        <position position="131"/>
    </location>
</feature>
<evidence type="ECO:0000256" key="8">
    <source>
        <dbReference type="ARBA" id="ARBA00023134"/>
    </source>
</evidence>
<evidence type="ECO:0000256" key="6">
    <source>
        <dbReference type="ARBA" id="ARBA00022801"/>
    </source>
</evidence>
<comment type="function">
    <text evidence="9 11">Catalyzes the conversion of GTP to 2,5-diamino-6-ribosylamino-4(3H)-pyrimidinone 5'-phosphate (DARP), formate and pyrophosphate.</text>
</comment>
<dbReference type="EC" id="3.5.4.25" evidence="11"/>
<feature type="binding site" evidence="11">
    <location>
        <begin position="52"/>
        <end position="56"/>
    </location>
    <ligand>
        <name>GTP</name>
        <dbReference type="ChEBI" id="CHEBI:37565"/>
    </ligand>
</feature>
<keyword evidence="8 11" id="KW-0342">GTP-binding</keyword>
<dbReference type="InterPro" id="IPR000926">
    <property type="entry name" value="RibA"/>
</dbReference>
<evidence type="ECO:0000256" key="2">
    <source>
        <dbReference type="ARBA" id="ARBA00005520"/>
    </source>
</evidence>
<comment type="cofactor">
    <cofactor evidence="11">
        <name>Zn(2+)</name>
        <dbReference type="ChEBI" id="CHEBI:29105"/>
    </cofactor>
    <text evidence="11">Binds 1 zinc ion per subunit.</text>
</comment>
<dbReference type="AlphaFoldDB" id="A0AAU9C395"/>
<dbReference type="SUPFAM" id="SSF142695">
    <property type="entry name" value="RibA-like"/>
    <property type="match status" value="1"/>
</dbReference>
<accession>A0AAU9C395</accession>
<sequence length="202" mass="22919">MKPAHVESTVRARIPTRHGEFLLYYYENDIDGKEHLALVKGEVAGKTGVPVRLHSECLTGDVFGSRRCDCGEQLEEALRLIGESECGVLLYLRQEGRGIGLFKKLQAYNLQDEGLDTVDANLKLGHQADERDYRIAALMLRDLGVDSVRLITNNPRKIAELERYGIQVDERIPIEVGHTHENWRYLKTKADKMAHLLSLKKP</sequence>
<dbReference type="FunFam" id="3.40.50.10990:FF:000001">
    <property type="entry name" value="Riboflavin biosynthesis protein RibBA"/>
    <property type="match status" value="1"/>
</dbReference>
<dbReference type="RefSeq" id="WP_317706587.1">
    <property type="nucleotide sequence ID" value="NZ_AP024714.1"/>
</dbReference>
<feature type="binding site" evidence="11">
    <location>
        <position position="117"/>
    </location>
    <ligand>
        <name>GTP</name>
        <dbReference type="ChEBI" id="CHEBI:37565"/>
    </ligand>
</feature>
<evidence type="ECO:0000256" key="7">
    <source>
        <dbReference type="ARBA" id="ARBA00022833"/>
    </source>
</evidence>
<comment type="catalytic activity">
    <reaction evidence="10 11">
        <text>GTP + 4 H2O = 2,5-diamino-6-hydroxy-4-(5-phosphoribosylamino)-pyrimidine + formate + 2 phosphate + 3 H(+)</text>
        <dbReference type="Rhea" id="RHEA:23704"/>
        <dbReference type="ChEBI" id="CHEBI:15377"/>
        <dbReference type="ChEBI" id="CHEBI:15378"/>
        <dbReference type="ChEBI" id="CHEBI:15740"/>
        <dbReference type="ChEBI" id="CHEBI:37565"/>
        <dbReference type="ChEBI" id="CHEBI:43474"/>
        <dbReference type="ChEBI" id="CHEBI:58614"/>
        <dbReference type="EC" id="3.5.4.25"/>
    </reaction>
</comment>
<keyword evidence="14" id="KW-1185">Reference proteome</keyword>
<keyword evidence="5 11" id="KW-0547">Nucleotide-binding</keyword>
<reference evidence="14" key="1">
    <citation type="journal article" date="2024" name="Int. J. Syst. Evol. Microbiol.">
        <title>Methylomarinovum tepidoasis sp. nov., a moderately thermophilic methanotroph of the family Methylothermaceae isolated from a deep-sea hydrothermal field.</title>
        <authorList>
            <person name="Hirayama H."/>
            <person name="Takaki Y."/>
            <person name="Abe M."/>
            <person name="Miyazaki M."/>
            <person name="Uematsu K."/>
            <person name="Matsui Y."/>
            <person name="Takai K."/>
        </authorList>
    </citation>
    <scope>NUCLEOTIDE SEQUENCE [LARGE SCALE GENOMIC DNA]</scope>
    <source>
        <strain evidence="14">IT-9</strain>
    </source>
</reference>
<comment type="pathway">
    <text evidence="1 11">Cofactor biosynthesis; riboflavin biosynthesis; 5-amino-6-(D-ribitylamino)uracil from GTP: step 1/4.</text>
</comment>
<feature type="binding site" evidence="11">
    <location>
        <position position="152"/>
    </location>
    <ligand>
        <name>GTP</name>
        <dbReference type="ChEBI" id="CHEBI:37565"/>
    </ligand>
</feature>
<organism evidence="13 14">
    <name type="scientific">Methylomarinovum caldicuralii</name>
    <dbReference type="NCBI Taxonomy" id="438856"/>
    <lineage>
        <taxon>Bacteria</taxon>
        <taxon>Pseudomonadati</taxon>
        <taxon>Pseudomonadota</taxon>
        <taxon>Gammaproteobacteria</taxon>
        <taxon>Methylococcales</taxon>
        <taxon>Methylothermaceae</taxon>
        <taxon>Methylomarinovum</taxon>
    </lineage>
</organism>
<evidence type="ECO:0000256" key="11">
    <source>
        <dbReference type="HAMAP-Rule" id="MF_00179"/>
    </source>
</evidence>
<keyword evidence="13" id="KW-0456">Lyase</keyword>
<dbReference type="PANTHER" id="PTHR21327:SF18">
    <property type="entry name" value="3,4-DIHYDROXY-2-BUTANONE 4-PHOSPHATE SYNTHASE"/>
    <property type="match status" value="1"/>
</dbReference>
<dbReference type="GO" id="GO:0009231">
    <property type="term" value="P:riboflavin biosynthetic process"/>
    <property type="evidence" value="ECO:0007669"/>
    <property type="project" value="UniProtKB-UniRule"/>
</dbReference>
<feature type="active site" description="Proton acceptor" evidence="11">
    <location>
        <position position="129"/>
    </location>
</feature>
<dbReference type="KEGG" id="mcau:MIT9_P1253"/>
<dbReference type="GO" id="GO:0005525">
    <property type="term" value="F:GTP binding"/>
    <property type="evidence" value="ECO:0007669"/>
    <property type="project" value="UniProtKB-KW"/>
</dbReference>
<name>A0AAU9C395_9GAMM</name>
<keyword evidence="6 11" id="KW-0378">Hydrolase</keyword>
<comment type="similarity">
    <text evidence="2">In the N-terminal section; belongs to the DHBP synthase family.</text>
</comment>
<feature type="domain" description="GTP cyclohydrolase II" evidence="12">
    <location>
        <begin position="10"/>
        <end position="173"/>
    </location>
</feature>
<protein>
    <recommendedName>
        <fullName evidence="11">GTP cyclohydrolase-2</fullName>
        <ecNumber evidence="11">3.5.4.25</ecNumber>
    </recommendedName>
    <alternativeName>
        <fullName evidence="11">GTP cyclohydrolase II</fullName>
    </alternativeName>
</protein>
<dbReference type="GO" id="GO:0008270">
    <property type="term" value="F:zinc ion binding"/>
    <property type="evidence" value="ECO:0007669"/>
    <property type="project" value="UniProtKB-UniRule"/>
</dbReference>
<feature type="binding site" evidence="11">
    <location>
        <begin position="95"/>
        <end position="97"/>
    </location>
    <ligand>
        <name>GTP</name>
        <dbReference type="ChEBI" id="CHEBI:37565"/>
    </ligand>
</feature>
<evidence type="ECO:0000313" key="14">
    <source>
        <dbReference type="Proteomes" id="UP001321825"/>
    </source>
</evidence>
<dbReference type="InterPro" id="IPR036144">
    <property type="entry name" value="RibA-like_sf"/>
</dbReference>
<evidence type="ECO:0000256" key="5">
    <source>
        <dbReference type="ARBA" id="ARBA00022741"/>
    </source>
</evidence>
<evidence type="ECO:0000256" key="4">
    <source>
        <dbReference type="ARBA" id="ARBA00022723"/>
    </source>
</evidence>
<dbReference type="GO" id="GO:0008686">
    <property type="term" value="F:3,4-dihydroxy-2-butanone-4-phosphate synthase activity"/>
    <property type="evidence" value="ECO:0007669"/>
    <property type="project" value="TreeGrafter"/>
</dbReference>
<keyword evidence="7 11" id="KW-0862">Zinc</keyword>
<dbReference type="Gene3D" id="3.40.50.10990">
    <property type="entry name" value="GTP cyclohydrolase II"/>
    <property type="match status" value="1"/>
</dbReference>
<dbReference type="PANTHER" id="PTHR21327">
    <property type="entry name" value="GTP CYCLOHYDROLASE II-RELATED"/>
    <property type="match status" value="1"/>
</dbReference>
<feature type="binding site" evidence="11">
    <location>
        <position position="70"/>
    </location>
    <ligand>
        <name>Zn(2+)</name>
        <dbReference type="ChEBI" id="CHEBI:29105"/>
        <note>catalytic</note>
    </ligand>
</feature>
<evidence type="ECO:0000256" key="10">
    <source>
        <dbReference type="ARBA" id="ARBA00049295"/>
    </source>
</evidence>
<dbReference type="Proteomes" id="UP001321825">
    <property type="component" value="Chromosome"/>
</dbReference>
<evidence type="ECO:0000256" key="1">
    <source>
        <dbReference type="ARBA" id="ARBA00004853"/>
    </source>
</evidence>
<dbReference type="CDD" id="cd00641">
    <property type="entry name" value="GTP_cyclohydro2"/>
    <property type="match status" value="1"/>
</dbReference>
<dbReference type="GO" id="GO:0005829">
    <property type="term" value="C:cytosol"/>
    <property type="evidence" value="ECO:0007669"/>
    <property type="project" value="TreeGrafter"/>
</dbReference>
<dbReference type="EMBL" id="AP024714">
    <property type="protein sequence ID" value="BCX81675.1"/>
    <property type="molecule type" value="Genomic_DNA"/>
</dbReference>
<proteinExistence type="inferred from homology"/>
<evidence type="ECO:0000256" key="9">
    <source>
        <dbReference type="ARBA" id="ARBA00043932"/>
    </source>
</evidence>